<evidence type="ECO:0000256" key="9">
    <source>
        <dbReference type="ARBA" id="ARBA00038963"/>
    </source>
</evidence>
<evidence type="ECO:0000313" key="12">
    <source>
        <dbReference type="EMBL" id="MFF5288162.1"/>
    </source>
</evidence>
<protein>
    <recommendedName>
        <fullName evidence="9">enoyl-[acyl-carrier-protein] reductase</fullName>
        <ecNumber evidence="9">1.3.1.104</ecNumber>
    </recommendedName>
</protein>
<dbReference type="Pfam" id="PF08240">
    <property type="entry name" value="ADH_N"/>
    <property type="match status" value="1"/>
</dbReference>
<dbReference type="Gene3D" id="3.90.180.10">
    <property type="entry name" value="Medium-chain alcohol dehydrogenases, catalytic domain"/>
    <property type="match status" value="1"/>
</dbReference>
<keyword evidence="13" id="KW-1185">Reference proteome</keyword>
<name>A0ABW6W4D7_9ACTN</name>
<dbReference type="Gene3D" id="3.40.50.720">
    <property type="entry name" value="NAD(P)-binding Rossmann-like Domain"/>
    <property type="match status" value="1"/>
</dbReference>
<dbReference type="PANTHER" id="PTHR43981:SF2">
    <property type="entry name" value="ENOYL-[ACYL-CARRIER-PROTEIN] REDUCTASE, MITOCHONDRIAL"/>
    <property type="match status" value="1"/>
</dbReference>
<keyword evidence="2" id="KW-0444">Lipid biosynthesis</keyword>
<evidence type="ECO:0000259" key="11">
    <source>
        <dbReference type="SMART" id="SM00829"/>
    </source>
</evidence>
<keyword evidence="6" id="KW-0560">Oxidoreductase</keyword>
<dbReference type="InterPro" id="IPR036291">
    <property type="entry name" value="NAD(P)-bd_dom_sf"/>
</dbReference>
<evidence type="ECO:0000256" key="10">
    <source>
        <dbReference type="ARBA" id="ARBA00048843"/>
    </source>
</evidence>
<dbReference type="InterPro" id="IPR013149">
    <property type="entry name" value="ADH-like_C"/>
</dbReference>
<keyword evidence="5" id="KW-0809">Transit peptide</keyword>
<evidence type="ECO:0000313" key="13">
    <source>
        <dbReference type="Proteomes" id="UP001602245"/>
    </source>
</evidence>
<dbReference type="EMBL" id="JBIAZU010000001">
    <property type="protein sequence ID" value="MFF5288162.1"/>
    <property type="molecule type" value="Genomic_DNA"/>
</dbReference>
<feature type="domain" description="Enoyl reductase (ER)" evidence="11">
    <location>
        <begin position="17"/>
        <end position="317"/>
    </location>
</feature>
<evidence type="ECO:0000256" key="2">
    <source>
        <dbReference type="ARBA" id="ARBA00022516"/>
    </source>
</evidence>
<accession>A0ABW6W4D7</accession>
<dbReference type="SUPFAM" id="SSF51735">
    <property type="entry name" value="NAD(P)-binding Rossmann-fold domains"/>
    <property type="match status" value="1"/>
</dbReference>
<evidence type="ECO:0000256" key="5">
    <source>
        <dbReference type="ARBA" id="ARBA00022946"/>
    </source>
</evidence>
<dbReference type="CDD" id="cd05282">
    <property type="entry name" value="ETR_like"/>
    <property type="match status" value="1"/>
</dbReference>
<dbReference type="SMART" id="SM00829">
    <property type="entry name" value="PKS_ER"/>
    <property type="match status" value="1"/>
</dbReference>
<reference evidence="12 13" key="1">
    <citation type="submission" date="2024-10" db="EMBL/GenBank/DDBJ databases">
        <title>The Natural Products Discovery Center: Release of the First 8490 Sequenced Strains for Exploring Actinobacteria Biosynthetic Diversity.</title>
        <authorList>
            <person name="Kalkreuter E."/>
            <person name="Kautsar S.A."/>
            <person name="Yang D."/>
            <person name="Bader C.D."/>
            <person name="Teijaro C.N."/>
            <person name="Fluegel L."/>
            <person name="Davis C.M."/>
            <person name="Simpson J.R."/>
            <person name="Lauterbach L."/>
            <person name="Steele A.D."/>
            <person name="Gui C."/>
            <person name="Meng S."/>
            <person name="Li G."/>
            <person name="Viehrig K."/>
            <person name="Ye F."/>
            <person name="Su P."/>
            <person name="Kiefer A.F."/>
            <person name="Nichols A."/>
            <person name="Cepeda A.J."/>
            <person name="Yan W."/>
            <person name="Fan B."/>
            <person name="Jiang Y."/>
            <person name="Adhikari A."/>
            <person name="Zheng C.-J."/>
            <person name="Schuster L."/>
            <person name="Cowan T.M."/>
            <person name="Smanski M.J."/>
            <person name="Chevrette M.G."/>
            <person name="De Carvalho L.P.S."/>
            <person name="Shen B."/>
        </authorList>
    </citation>
    <scope>NUCLEOTIDE SEQUENCE [LARGE SCALE GENOMIC DNA]</scope>
    <source>
        <strain evidence="12 13">NPDC000087</strain>
    </source>
</reference>
<proteinExistence type="inferred from homology"/>
<gene>
    <name evidence="12" type="ORF">ACFY35_01900</name>
</gene>
<dbReference type="RefSeq" id="WP_020518595.1">
    <property type="nucleotide sequence ID" value="NZ_JBIAZU010000001.1"/>
</dbReference>
<organism evidence="12 13">
    <name type="scientific">Paractinoplanes globisporus</name>
    <dbReference type="NCBI Taxonomy" id="113565"/>
    <lineage>
        <taxon>Bacteria</taxon>
        <taxon>Bacillati</taxon>
        <taxon>Actinomycetota</taxon>
        <taxon>Actinomycetes</taxon>
        <taxon>Micromonosporales</taxon>
        <taxon>Micromonosporaceae</taxon>
        <taxon>Paractinoplanes</taxon>
    </lineage>
</organism>
<dbReference type="InterPro" id="IPR013154">
    <property type="entry name" value="ADH-like_N"/>
</dbReference>
<dbReference type="Pfam" id="PF00107">
    <property type="entry name" value="ADH_zinc_N"/>
    <property type="match status" value="1"/>
</dbReference>
<dbReference type="EC" id="1.3.1.104" evidence="9"/>
<comment type="catalytic activity">
    <reaction evidence="10">
        <text>a 2,3-saturated acyl-[ACP] + NADP(+) = a (2E)-enoyl-[ACP] + NADPH + H(+)</text>
        <dbReference type="Rhea" id="RHEA:22564"/>
        <dbReference type="Rhea" id="RHEA-COMP:9925"/>
        <dbReference type="Rhea" id="RHEA-COMP:9926"/>
        <dbReference type="ChEBI" id="CHEBI:15378"/>
        <dbReference type="ChEBI" id="CHEBI:57783"/>
        <dbReference type="ChEBI" id="CHEBI:58349"/>
        <dbReference type="ChEBI" id="CHEBI:78784"/>
        <dbReference type="ChEBI" id="CHEBI:78785"/>
        <dbReference type="EC" id="1.3.1.104"/>
    </reaction>
</comment>
<dbReference type="InterPro" id="IPR020843">
    <property type="entry name" value="ER"/>
</dbReference>
<comment type="caution">
    <text evidence="12">The sequence shown here is derived from an EMBL/GenBank/DDBJ whole genome shotgun (WGS) entry which is preliminary data.</text>
</comment>
<dbReference type="SUPFAM" id="SSF50129">
    <property type="entry name" value="GroES-like"/>
    <property type="match status" value="1"/>
</dbReference>
<evidence type="ECO:0000256" key="1">
    <source>
        <dbReference type="ARBA" id="ARBA00010371"/>
    </source>
</evidence>
<evidence type="ECO:0000256" key="4">
    <source>
        <dbReference type="ARBA" id="ARBA00022857"/>
    </source>
</evidence>
<keyword evidence="7" id="KW-0443">Lipid metabolism</keyword>
<dbReference type="PANTHER" id="PTHR43981">
    <property type="entry name" value="ENOYL-[ACYL-CARRIER-PROTEIN] REDUCTASE, MITOCHONDRIAL"/>
    <property type="match status" value="1"/>
</dbReference>
<keyword evidence="8" id="KW-0275">Fatty acid biosynthesis</keyword>
<evidence type="ECO:0000256" key="8">
    <source>
        <dbReference type="ARBA" id="ARBA00023160"/>
    </source>
</evidence>
<comment type="similarity">
    <text evidence="1">Belongs to the zinc-containing alcohol dehydrogenase family. Quinone oxidoreductase subfamily.</text>
</comment>
<evidence type="ECO:0000256" key="3">
    <source>
        <dbReference type="ARBA" id="ARBA00022832"/>
    </source>
</evidence>
<sequence length="321" mass="33494">MSQLVISALGDPTHTAGLVKDPDLTVGPDDVLVAMEAAPINPVETLFANGWYPIQPQLPAVLGAEGVGRVVRAGENAAALTGKRVVVISPYRQGVFGDQVVVPAGNTVTVPEGVDGHQLSMLSINPLTAYLLLNDYVTLRPGEWVAQNLGNSGVGRSVIALAKHAGVRTLSIVRRAEVADELRALGADDVLVDGPDLSIAERPRLAFDGVGGPGGDVLAGALAPGGTLVSYSAVTGESPRLPLGPLVFGGLAHRGLWIGNWLAATPRAEIERVYAELAGLVADGTLYVPVEATYPLDQYERALEHANRPGRTGKILFTFEG</sequence>
<evidence type="ECO:0000256" key="6">
    <source>
        <dbReference type="ARBA" id="ARBA00023002"/>
    </source>
</evidence>
<dbReference type="InterPro" id="IPR051034">
    <property type="entry name" value="Mito_Enoyl-ACP_Reductase"/>
</dbReference>
<keyword evidence="4" id="KW-0521">NADP</keyword>
<dbReference type="InterPro" id="IPR011032">
    <property type="entry name" value="GroES-like_sf"/>
</dbReference>
<dbReference type="Proteomes" id="UP001602245">
    <property type="component" value="Unassembled WGS sequence"/>
</dbReference>
<keyword evidence="3" id="KW-0276">Fatty acid metabolism</keyword>
<evidence type="ECO:0000256" key="7">
    <source>
        <dbReference type="ARBA" id="ARBA00023098"/>
    </source>
</evidence>